<gene>
    <name evidence="4" type="ORF">JY500_07545</name>
</gene>
<dbReference type="SUPFAM" id="SSF54631">
    <property type="entry name" value="CBS-domain pair"/>
    <property type="match status" value="1"/>
</dbReference>
<dbReference type="RefSeq" id="WP_206255806.1">
    <property type="nucleotide sequence ID" value="NZ_CP071060.1"/>
</dbReference>
<organism evidence="4 5">
    <name type="scientific">Niveibacterium microcysteis</name>
    <dbReference type="NCBI Taxonomy" id="2811415"/>
    <lineage>
        <taxon>Bacteria</taxon>
        <taxon>Pseudomonadati</taxon>
        <taxon>Pseudomonadota</taxon>
        <taxon>Betaproteobacteria</taxon>
        <taxon>Rhodocyclales</taxon>
        <taxon>Rhodocyclaceae</taxon>
        <taxon>Niveibacterium</taxon>
    </lineage>
</organism>
<sequence>MPASDTEAPVLPDSTPASTAFSLHTPLRALVRRAPVTVTPEASVREALELMDAGRIGSVLIAAEDGIPQGILTFGDVLRRVVLSEEANLWRPVTEVMTPGVVKLGPDATAYEAVLLMARRNVRYVTVMDRNGRLAGVVSRGDLYSAQRIASEEVVNAVLSARDLVQLAVAADAVRAFSARLVAQGMAAEQTIQWISSLNDLIALHAIDLVRAQHSLPDVPWCWLAFGSEGRFEQTLATDQDNGILFEANGEADTAALRAQFLPFAQAVNAALADCGFPLCKGEIMAGNPKWCLSAEEWRARFLGWITHAEPVALLNASIFFDFRPLYGDAALAESLRDWLLDHTVGSALFLRLMAANALQGRPPLGLIRDFVFDKHSEHPRTLDLKLHGVRPYVDAARLFALEQGLRATNTAQRLRDASRHVSFGGEDIAAVIDGYHFIQLLRLKNQKGEAEYGSPNRIDPVRSINHLERQVLKHAFRQANRLQDRLRADYRL</sequence>
<feature type="domain" description="CBS" evidence="3">
    <location>
        <begin position="31"/>
        <end position="89"/>
    </location>
</feature>
<dbReference type="InterPro" id="IPR005105">
    <property type="entry name" value="GlnD_Uridyltrans_N"/>
</dbReference>
<dbReference type="InterPro" id="IPR000644">
    <property type="entry name" value="CBS_dom"/>
</dbReference>
<protein>
    <submittedName>
        <fullName evidence="4">CBS domain-containing protein</fullName>
    </submittedName>
</protein>
<evidence type="ECO:0000256" key="2">
    <source>
        <dbReference type="PROSITE-ProRule" id="PRU00703"/>
    </source>
</evidence>
<dbReference type="SUPFAM" id="SSF81301">
    <property type="entry name" value="Nucleotidyltransferase"/>
    <property type="match status" value="1"/>
</dbReference>
<evidence type="ECO:0000259" key="3">
    <source>
        <dbReference type="PROSITE" id="PS51371"/>
    </source>
</evidence>
<feature type="domain" description="CBS" evidence="3">
    <location>
        <begin position="97"/>
        <end position="154"/>
    </location>
</feature>
<name>A0ABX7M9R7_9RHOO</name>
<dbReference type="InterPro" id="IPR046342">
    <property type="entry name" value="CBS_dom_sf"/>
</dbReference>
<proteinExistence type="predicted"/>
<dbReference type="Pfam" id="PF10335">
    <property type="entry name" value="DUF294_C"/>
    <property type="match status" value="1"/>
</dbReference>
<dbReference type="InterPro" id="IPR018821">
    <property type="entry name" value="DUF294_put_nucleoTrafse_sb-bd"/>
</dbReference>
<dbReference type="CDD" id="cd05401">
    <property type="entry name" value="NT_GlnE_GlnD_like"/>
    <property type="match status" value="1"/>
</dbReference>
<evidence type="ECO:0000256" key="1">
    <source>
        <dbReference type="ARBA" id="ARBA00023122"/>
    </source>
</evidence>
<keyword evidence="5" id="KW-1185">Reference proteome</keyword>
<evidence type="ECO:0000313" key="4">
    <source>
        <dbReference type="EMBL" id="QSI78458.1"/>
    </source>
</evidence>
<dbReference type="PANTHER" id="PTHR43080">
    <property type="entry name" value="CBS DOMAIN-CONTAINING PROTEIN CBSX3, MITOCHONDRIAL"/>
    <property type="match status" value="1"/>
</dbReference>
<dbReference type="Gene3D" id="3.10.580.10">
    <property type="entry name" value="CBS-domain"/>
    <property type="match status" value="1"/>
</dbReference>
<dbReference type="InterPro" id="IPR051257">
    <property type="entry name" value="Diverse_CBS-Domain"/>
</dbReference>
<keyword evidence="1 2" id="KW-0129">CBS domain</keyword>
<dbReference type="InterPro" id="IPR043519">
    <property type="entry name" value="NT_sf"/>
</dbReference>
<dbReference type="Pfam" id="PF00571">
    <property type="entry name" value="CBS"/>
    <property type="match status" value="2"/>
</dbReference>
<reference evidence="4 5" key="1">
    <citation type="submission" date="2021-02" db="EMBL/GenBank/DDBJ databases">
        <title>Niveibacterium changnyeongensis HC41.</title>
        <authorList>
            <person name="Kang M."/>
        </authorList>
    </citation>
    <scope>NUCLEOTIDE SEQUENCE [LARGE SCALE GENOMIC DNA]</scope>
    <source>
        <strain evidence="4 5">HC41</strain>
    </source>
</reference>
<dbReference type="PROSITE" id="PS51371">
    <property type="entry name" value="CBS"/>
    <property type="match status" value="2"/>
</dbReference>
<evidence type="ECO:0000313" key="5">
    <source>
        <dbReference type="Proteomes" id="UP000663570"/>
    </source>
</evidence>
<dbReference type="SMART" id="SM00116">
    <property type="entry name" value="CBS"/>
    <property type="match status" value="2"/>
</dbReference>
<dbReference type="Pfam" id="PF03445">
    <property type="entry name" value="DUF294"/>
    <property type="match status" value="1"/>
</dbReference>
<accession>A0ABX7M9R7</accession>
<dbReference type="PANTHER" id="PTHR43080:SF2">
    <property type="entry name" value="CBS DOMAIN-CONTAINING PROTEIN"/>
    <property type="match status" value="1"/>
</dbReference>
<dbReference type="EMBL" id="CP071060">
    <property type="protein sequence ID" value="QSI78458.1"/>
    <property type="molecule type" value="Genomic_DNA"/>
</dbReference>
<dbReference type="Proteomes" id="UP000663570">
    <property type="component" value="Chromosome"/>
</dbReference>